<protein>
    <submittedName>
        <fullName evidence="1">Uncharacterized protein</fullName>
    </submittedName>
</protein>
<gene>
    <name evidence="1" type="ORF">LY90DRAFT_428964</name>
</gene>
<evidence type="ECO:0000313" key="2">
    <source>
        <dbReference type="Proteomes" id="UP000193920"/>
    </source>
</evidence>
<reference evidence="1 2" key="1">
    <citation type="submission" date="2016-08" db="EMBL/GenBank/DDBJ databases">
        <title>A Parts List for Fungal Cellulosomes Revealed by Comparative Genomics.</title>
        <authorList>
            <consortium name="DOE Joint Genome Institute"/>
            <person name="Haitjema C.H."/>
            <person name="Gilmore S.P."/>
            <person name="Henske J.K."/>
            <person name="Solomon K.V."/>
            <person name="De Groot R."/>
            <person name="Kuo A."/>
            <person name="Mondo S.J."/>
            <person name="Salamov A.A."/>
            <person name="Labutti K."/>
            <person name="Zhao Z."/>
            <person name="Chiniquy J."/>
            <person name="Barry K."/>
            <person name="Brewer H.M."/>
            <person name="Purvine S.O."/>
            <person name="Wright A.T."/>
            <person name="Boxma B."/>
            <person name="Van Alen T."/>
            <person name="Hackstein J.H."/>
            <person name="Baker S.E."/>
            <person name="Grigoriev I.V."/>
            <person name="O'Malley M.A."/>
        </authorList>
    </citation>
    <scope>NUCLEOTIDE SEQUENCE [LARGE SCALE GENOMIC DNA]</scope>
    <source>
        <strain evidence="1 2">G1</strain>
    </source>
</reference>
<dbReference type="AlphaFoldDB" id="A0A1Y2AQF1"/>
<proteinExistence type="predicted"/>
<keyword evidence="2" id="KW-1185">Reference proteome</keyword>
<comment type="caution">
    <text evidence="1">The sequence shown here is derived from an EMBL/GenBank/DDBJ whole genome shotgun (WGS) entry which is preliminary data.</text>
</comment>
<evidence type="ECO:0000313" key="1">
    <source>
        <dbReference type="EMBL" id="ORY24175.1"/>
    </source>
</evidence>
<dbReference type="Proteomes" id="UP000193920">
    <property type="component" value="Unassembled WGS sequence"/>
</dbReference>
<name>A0A1Y2AQF1_9FUNG</name>
<accession>A0A1Y2AQF1</accession>
<organism evidence="1 2">
    <name type="scientific">Neocallimastix californiae</name>
    <dbReference type="NCBI Taxonomy" id="1754190"/>
    <lineage>
        <taxon>Eukaryota</taxon>
        <taxon>Fungi</taxon>
        <taxon>Fungi incertae sedis</taxon>
        <taxon>Chytridiomycota</taxon>
        <taxon>Chytridiomycota incertae sedis</taxon>
        <taxon>Neocallimastigomycetes</taxon>
        <taxon>Neocallimastigales</taxon>
        <taxon>Neocallimastigaceae</taxon>
        <taxon>Neocallimastix</taxon>
    </lineage>
</organism>
<dbReference type="EMBL" id="MCOG01000225">
    <property type="protein sequence ID" value="ORY24175.1"/>
    <property type="molecule type" value="Genomic_DNA"/>
</dbReference>
<sequence length="318" mass="37162">MDPLSPKRKWNEDDIRKSRLMELEAIIHEHLGSGKFFLVAAALREIDECQLYKPEKSIYTYAKNKFSFSRRTTNTYLCSASVYESIVEDNTLPIPVNISHIRSLHKFPAEIRRYIWKQVCESGQNITEENVVAMTIKYETGVAFTNLNNELYTPKNIIYTAKQVLGRNCFDLDPASCEFANELHDNKIAKVIINEQTNGLQQEWYGDIWLHPPCYTDKSNKNGNFQEDWFKSAQDRFNRHEIRSCFVLLKIDFGKNWFMDTLKYPHCIFNKKIPFSTPTGREKVLQDSSHMLIYMGPNVVDFCTRFQNMGCIPGYNSW</sequence>
<dbReference type="OrthoDB" id="2155333at2759"/>